<dbReference type="AlphaFoldDB" id="A0AAE0J168"/>
<dbReference type="EMBL" id="JAUEPP010000009">
    <property type="protein sequence ID" value="KAK3335034.1"/>
    <property type="molecule type" value="Genomic_DNA"/>
</dbReference>
<dbReference type="GeneID" id="87864751"/>
<reference evidence="1" key="1">
    <citation type="journal article" date="2023" name="Mol. Phylogenet. Evol.">
        <title>Genome-scale phylogeny and comparative genomics of the fungal order Sordariales.</title>
        <authorList>
            <person name="Hensen N."/>
            <person name="Bonometti L."/>
            <person name="Westerberg I."/>
            <person name="Brannstrom I.O."/>
            <person name="Guillou S."/>
            <person name="Cros-Aarteil S."/>
            <person name="Calhoun S."/>
            <person name="Haridas S."/>
            <person name="Kuo A."/>
            <person name="Mondo S."/>
            <person name="Pangilinan J."/>
            <person name="Riley R."/>
            <person name="LaButti K."/>
            <person name="Andreopoulos B."/>
            <person name="Lipzen A."/>
            <person name="Chen C."/>
            <person name="Yan M."/>
            <person name="Daum C."/>
            <person name="Ng V."/>
            <person name="Clum A."/>
            <person name="Steindorff A."/>
            <person name="Ohm R.A."/>
            <person name="Martin F."/>
            <person name="Silar P."/>
            <person name="Natvig D.O."/>
            <person name="Lalanne C."/>
            <person name="Gautier V."/>
            <person name="Ament-Velasquez S.L."/>
            <person name="Kruys A."/>
            <person name="Hutchinson M.I."/>
            <person name="Powell A.J."/>
            <person name="Barry K."/>
            <person name="Miller A.N."/>
            <person name="Grigoriev I.V."/>
            <person name="Debuchy R."/>
            <person name="Gladieux P."/>
            <person name="Hiltunen Thoren M."/>
            <person name="Johannesson H."/>
        </authorList>
    </citation>
    <scope>NUCLEOTIDE SEQUENCE</scope>
    <source>
        <strain evidence="1">CBS 560.94</strain>
    </source>
</reference>
<accession>A0AAE0J168</accession>
<reference evidence="1" key="2">
    <citation type="submission" date="2023-06" db="EMBL/GenBank/DDBJ databases">
        <authorList>
            <consortium name="Lawrence Berkeley National Laboratory"/>
            <person name="Haridas S."/>
            <person name="Hensen N."/>
            <person name="Bonometti L."/>
            <person name="Westerberg I."/>
            <person name="Brannstrom I.O."/>
            <person name="Guillou S."/>
            <person name="Cros-Aarteil S."/>
            <person name="Calhoun S."/>
            <person name="Kuo A."/>
            <person name="Mondo S."/>
            <person name="Pangilinan J."/>
            <person name="Riley R."/>
            <person name="Labutti K."/>
            <person name="Andreopoulos B."/>
            <person name="Lipzen A."/>
            <person name="Chen C."/>
            <person name="Yanf M."/>
            <person name="Daum C."/>
            <person name="Ng V."/>
            <person name="Clum A."/>
            <person name="Steindorff A."/>
            <person name="Ohm R."/>
            <person name="Martin F."/>
            <person name="Silar P."/>
            <person name="Natvig D."/>
            <person name="Lalanne C."/>
            <person name="Gautier V."/>
            <person name="Ament-Velasquez S.L."/>
            <person name="Kruys A."/>
            <person name="Hutchinson M.I."/>
            <person name="Powell A.J."/>
            <person name="Barry K."/>
            <person name="Miller A.N."/>
            <person name="Grigoriev I.V."/>
            <person name="Debuchy R."/>
            <person name="Gladieux P."/>
            <person name="Thoren M.H."/>
            <person name="Johannesson H."/>
        </authorList>
    </citation>
    <scope>NUCLEOTIDE SEQUENCE</scope>
    <source>
        <strain evidence="1">CBS 560.94</strain>
    </source>
</reference>
<evidence type="ECO:0000313" key="1">
    <source>
        <dbReference type="EMBL" id="KAK3335034.1"/>
    </source>
</evidence>
<gene>
    <name evidence="1" type="ORF">B0H65DRAFT_480693</name>
</gene>
<evidence type="ECO:0000313" key="2">
    <source>
        <dbReference type="Proteomes" id="UP001278500"/>
    </source>
</evidence>
<proteinExistence type="predicted"/>
<organism evidence="1 2">
    <name type="scientific">Neurospora tetraspora</name>
    <dbReference type="NCBI Taxonomy" id="94610"/>
    <lineage>
        <taxon>Eukaryota</taxon>
        <taxon>Fungi</taxon>
        <taxon>Dikarya</taxon>
        <taxon>Ascomycota</taxon>
        <taxon>Pezizomycotina</taxon>
        <taxon>Sordariomycetes</taxon>
        <taxon>Sordariomycetidae</taxon>
        <taxon>Sordariales</taxon>
        <taxon>Sordariaceae</taxon>
        <taxon>Neurospora</taxon>
    </lineage>
</organism>
<sequence length="82" mass="8948">MGLALRVAAISVLTSSGRSTYDCISSEQSEAWDDACLYPAFVVFVLVLESGPSVREMHFPISSVKQKLLVQHRNRSVVPPGL</sequence>
<dbReference type="RefSeq" id="XP_062677200.1">
    <property type="nucleotide sequence ID" value="XM_062827597.1"/>
</dbReference>
<name>A0AAE0J168_9PEZI</name>
<dbReference type="Proteomes" id="UP001278500">
    <property type="component" value="Unassembled WGS sequence"/>
</dbReference>
<keyword evidence="2" id="KW-1185">Reference proteome</keyword>
<comment type="caution">
    <text evidence="1">The sequence shown here is derived from an EMBL/GenBank/DDBJ whole genome shotgun (WGS) entry which is preliminary data.</text>
</comment>
<protein>
    <submittedName>
        <fullName evidence="1">Uncharacterized protein</fullName>
    </submittedName>
</protein>